<feature type="region of interest" description="Disordered" evidence="5">
    <location>
        <begin position="121"/>
        <end position="188"/>
    </location>
</feature>
<dbReference type="Gene3D" id="3.30.460.10">
    <property type="entry name" value="Beta Polymerase, domain 2"/>
    <property type="match status" value="1"/>
</dbReference>
<evidence type="ECO:0000256" key="1">
    <source>
        <dbReference type="ARBA" id="ARBA00007476"/>
    </source>
</evidence>
<evidence type="ECO:0000256" key="5">
    <source>
        <dbReference type="SAM" id="MobiDB-lite"/>
    </source>
</evidence>
<comment type="similarity">
    <text evidence="1">Belongs to the RelA/SpoT family.</text>
</comment>
<keyword evidence="4" id="KW-0547">Nucleotide-binding</keyword>
<dbReference type="InterPro" id="IPR006674">
    <property type="entry name" value="HD_domain"/>
</dbReference>
<sequence length="847" mass="92767">MHMVGIMALYSSSPPATWGSQCAMSSKSSSAAIEIESSLGRGGGHHHPAAKSVQGGLSSLFQSNARRYSHHGSHSASDVLDASPSNSCSAGSLRSSAQGESAQCLMGWESQDCRSGAVNIPASSLKSRERSPASVLQGPISRSSGGYGSPMHSMGAWESPSGAGLPPLDPHVERVSSRRRSSLSGERERWTVSRSVGFEVGNTATFPGEQQVRTAERSSSEPVRVEGFGSGASAYGNSPLDTLTLPLYTTGKSLVNNGQREAPGILEAREKILRLAEEANGIFSGATETSKVDSHVGTSADELLRDAQSRYKVFYAPVVVKAFRMAEEAHKGQFRRNGESFLSHCMETALILAATGVDSTVVAAGLLHDAIDDSNLSLALLRGALGEDVASLVIGVSKLSNLSQLARDSNTVCDPMEADRLRTMILAMVDVRVVLIKIADRLHNLRTLEALPSYKQIGIANETLEIFAPLANRLGIWSWKAELEDLCFKCLKPVEHQDLSTRLSERCREGLVMSSIRDLDDALRARGVQFIDLCGRPKNLYSVYKKMIKKKRTPEEILDIRGLRLIVSDEKRCYEALDIVHQLWRQIPGKSKDYITDSKPNGYKSLHTVVIGSDGYPLEVQIRTMKMHHQAEYGLAAHWRYKEDHSEHSAFSSERVEWARWVLTWHSEIMDTKLRVSPLGADLTPPCPFPVHNKGCPYEASCCGPVLREDDPVFVIKMENEHMLVRELSPGSTVADLVFIRNSDMDSLAVNSKSANQKELRVKVNHEFVDNLEQKLKMGDFVEVIPAVQPVVPVGMTPGRSSSMEKPCGKIALEFQREQLKRLYGGISTDDLRTTSLERSPSVAGLM</sequence>
<dbReference type="GO" id="GO:0008728">
    <property type="term" value="F:GTP diphosphokinase activity"/>
    <property type="evidence" value="ECO:0007669"/>
    <property type="project" value="UniProtKB-EC"/>
</dbReference>
<dbReference type="PANTHER" id="PTHR21262">
    <property type="entry name" value="GUANOSINE-3',5'-BIS DIPHOSPHATE 3'-PYROPHOSPHOHYDROLASE"/>
    <property type="match status" value="1"/>
</dbReference>
<dbReference type="Pfam" id="PF13328">
    <property type="entry name" value="HD_4"/>
    <property type="match status" value="1"/>
</dbReference>
<dbReference type="Proteomes" id="UP000822688">
    <property type="component" value="Chromosome 5"/>
</dbReference>
<dbReference type="EC" id="2.7.6.5" evidence="2"/>
<gene>
    <name evidence="7" type="ORF">KC19_5G038300</name>
</gene>
<accession>A0A8T0HZQ6</accession>
<dbReference type="InterPro" id="IPR043519">
    <property type="entry name" value="NT_sf"/>
</dbReference>
<dbReference type="CDD" id="cd00077">
    <property type="entry name" value="HDc"/>
    <property type="match status" value="1"/>
</dbReference>
<keyword evidence="3" id="KW-0346">Stress response</keyword>
<feature type="region of interest" description="Disordered" evidence="5">
    <location>
        <begin position="68"/>
        <end position="94"/>
    </location>
</feature>
<dbReference type="PANTHER" id="PTHR21262:SF0">
    <property type="entry name" value="GTP DIPHOSPHOKINASE RSH3, CHLOROPLASTIC-RELATED"/>
    <property type="match status" value="1"/>
</dbReference>
<dbReference type="SUPFAM" id="SSF81301">
    <property type="entry name" value="Nucleotidyltransferase"/>
    <property type="match status" value="1"/>
</dbReference>
<dbReference type="GO" id="GO:0005525">
    <property type="term" value="F:GTP binding"/>
    <property type="evidence" value="ECO:0007669"/>
    <property type="project" value="UniProtKB-KW"/>
</dbReference>
<dbReference type="InterPro" id="IPR003749">
    <property type="entry name" value="ThiS/MoaD-like"/>
</dbReference>
<evidence type="ECO:0000313" key="7">
    <source>
        <dbReference type="EMBL" id="KAG0575893.1"/>
    </source>
</evidence>
<dbReference type="Pfam" id="PF02597">
    <property type="entry name" value="ThiS"/>
    <property type="match status" value="1"/>
</dbReference>
<keyword evidence="8" id="KW-1185">Reference proteome</keyword>
<feature type="region of interest" description="Disordered" evidence="5">
    <location>
        <begin position="202"/>
        <end position="225"/>
    </location>
</feature>
<dbReference type="InterPro" id="IPR003607">
    <property type="entry name" value="HD/PDEase_dom"/>
</dbReference>
<dbReference type="EMBL" id="CM026425">
    <property type="protein sequence ID" value="KAG0575893.1"/>
    <property type="molecule type" value="Genomic_DNA"/>
</dbReference>
<dbReference type="Pfam" id="PF04607">
    <property type="entry name" value="RelA_SpoT"/>
    <property type="match status" value="1"/>
</dbReference>
<dbReference type="GO" id="GO:0009507">
    <property type="term" value="C:chloroplast"/>
    <property type="evidence" value="ECO:0007669"/>
    <property type="project" value="TreeGrafter"/>
</dbReference>
<comment type="caution">
    <text evidence="7">The sequence shown here is derived from an EMBL/GenBank/DDBJ whole genome shotgun (WGS) entry which is preliminary data.</text>
</comment>
<dbReference type="SMART" id="SM00471">
    <property type="entry name" value="HDc"/>
    <property type="match status" value="1"/>
</dbReference>
<reference evidence="7" key="1">
    <citation type="submission" date="2020-06" db="EMBL/GenBank/DDBJ databases">
        <title>WGS assembly of Ceratodon purpureus strain R40.</title>
        <authorList>
            <person name="Carey S.B."/>
            <person name="Jenkins J."/>
            <person name="Shu S."/>
            <person name="Lovell J.T."/>
            <person name="Sreedasyam A."/>
            <person name="Maumus F."/>
            <person name="Tiley G.P."/>
            <person name="Fernandez-Pozo N."/>
            <person name="Barry K."/>
            <person name="Chen C."/>
            <person name="Wang M."/>
            <person name="Lipzen A."/>
            <person name="Daum C."/>
            <person name="Saski C.A."/>
            <person name="Payton A.C."/>
            <person name="Mcbreen J.C."/>
            <person name="Conrad R.E."/>
            <person name="Kollar L.M."/>
            <person name="Olsson S."/>
            <person name="Huttunen S."/>
            <person name="Landis J.B."/>
            <person name="Wickett N.J."/>
            <person name="Johnson M.G."/>
            <person name="Rensing S.A."/>
            <person name="Grimwood J."/>
            <person name="Schmutz J."/>
            <person name="Mcdaniel S.F."/>
        </authorList>
    </citation>
    <scope>NUCLEOTIDE SEQUENCE</scope>
    <source>
        <strain evidence="7">R40</strain>
    </source>
</reference>
<evidence type="ECO:0000259" key="6">
    <source>
        <dbReference type="PROSITE" id="PS51831"/>
    </source>
</evidence>
<evidence type="ECO:0000256" key="4">
    <source>
        <dbReference type="ARBA" id="ARBA00023134"/>
    </source>
</evidence>
<dbReference type="Gene3D" id="1.10.3210.10">
    <property type="entry name" value="Hypothetical protein af1432"/>
    <property type="match status" value="1"/>
</dbReference>
<dbReference type="CDD" id="cd05399">
    <property type="entry name" value="NT_Rel-Spo_like"/>
    <property type="match status" value="1"/>
</dbReference>
<proteinExistence type="inferred from homology"/>
<feature type="domain" description="HD" evidence="6">
    <location>
        <begin position="341"/>
        <end position="445"/>
    </location>
</feature>
<dbReference type="InterPro" id="IPR007685">
    <property type="entry name" value="RelA_SpoT"/>
</dbReference>
<evidence type="ECO:0000256" key="3">
    <source>
        <dbReference type="ARBA" id="ARBA00023016"/>
    </source>
</evidence>
<dbReference type="PROSITE" id="PS51831">
    <property type="entry name" value="HD"/>
    <property type="match status" value="1"/>
</dbReference>
<dbReference type="FunFam" id="1.10.3210.10:FF:000001">
    <property type="entry name" value="GTP pyrophosphokinase RelA"/>
    <property type="match status" value="1"/>
</dbReference>
<feature type="compositionally biased region" description="Polar residues" evidence="5">
    <location>
        <begin position="83"/>
        <end position="94"/>
    </location>
</feature>
<organism evidence="7 8">
    <name type="scientific">Ceratodon purpureus</name>
    <name type="common">Fire moss</name>
    <name type="synonym">Dicranum purpureum</name>
    <dbReference type="NCBI Taxonomy" id="3225"/>
    <lineage>
        <taxon>Eukaryota</taxon>
        <taxon>Viridiplantae</taxon>
        <taxon>Streptophyta</taxon>
        <taxon>Embryophyta</taxon>
        <taxon>Bryophyta</taxon>
        <taxon>Bryophytina</taxon>
        <taxon>Bryopsida</taxon>
        <taxon>Dicranidae</taxon>
        <taxon>Pseudoditrichales</taxon>
        <taxon>Ditrichaceae</taxon>
        <taxon>Ceratodon</taxon>
    </lineage>
</organism>
<dbReference type="GO" id="GO:0015969">
    <property type="term" value="P:guanosine tetraphosphate metabolic process"/>
    <property type="evidence" value="ECO:0007669"/>
    <property type="project" value="InterPro"/>
</dbReference>
<name>A0A8T0HZQ6_CERPU</name>
<dbReference type="FunFam" id="3.30.460.10:FF:000001">
    <property type="entry name" value="GTP pyrophosphokinase RelA"/>
    <property type="match status" value="1"/>
</dbReference>
<dbReference type="SMART" id="SM00954">
    <property type="entry name" value="RelA_SpoT"/>
    <property type="match status" value="1"/>
</dbReference>
<evidence type="ECO:0000313" key="8">
    <source>
        <dbReference type="Proteomes" id="UP000822688"/>
    </source>
</evidence>
<dbReference type="AlphaFoldDB" id="A0A8T0HZQ6"/>
<evidence type="ECO:0000256" key="2">
    <source>
        <dbReference type="ARBA" id="ARBA00013251"/>
    </source>
</evidence>
<dbReference type="SUPFAM" id="SSF109604">
    <property type="entry name" value="HD-domain/PDEase-like"/>
    <property type="match status" value="1"/>
</dbReference>
<keyword evidence="4" id="KW-0342">GTP-binding</keyword>
<protein>
    <recommendedName>
        <fullName evidence="2">GTP diphosphokinase</fullName>
        <ecNumber evidence="2">2.7.6.5</ecNumber>
    </recommendedName>
</protein>